<comment type="caution">
    <text evidence="1">The sequence shown here is derived from an EMBL/GenBank/DDBJ whole genome shotgun (WGS) entry which is preliminary data.</text>
</comment>
<reference evidence="1 2" key="1">
    <citation type="submission" date="2023-03" db="EMBL/GenBank/DDBJ databases">
        <title>WGS of Gossypium arboreum.</title>
        <authorList>
            <person name="Yu D."/>
        </authorList>
    </citation>
    <scope>NUCLEOTIDE SEQUENCE [LARGE SCALE GENOMIC DNA]</scope>
    <source>
        <tissue evidence="1">Leaf</tissue>
    </source>
</reference>
<sequence>MVPKTLVSKFENGDADGGVVEVKRLNNRSYLSSYSTPMVLSDMDEYHAIFKNKLHQVCMIVAFSHASVVKAGGSSAQVEIQALQSDLMFKVPSIQEQGEPNYGSELFKNSSIVYACCSPLIPEESVVLLENVGDDQFLAFSKAGATGFQCVLASKGLLLLCDVRTPMVPLLYWAHDLDNPCFIDVIRLLKLRSQSRNETYQWATKSYFCIMLDHFGIVNSSCSVMGLLQPMKDMLLQKFQRFANPF</sequence>
<organism evidence="1 2">
    <name type="scientific">Gossypium arboreum</name>
    <name type="common">Tree cotton</name>
    <name type="synonym">Gossypium nanking</name>
    <dbReference type="NCBI Taxonomy" id="29729"/>
    <lineage>
        <taxon>Eukaryota</taxon>
        <taxon>Viridiplantae</taxon>
        <taxon>Streptophyta</taxon>
        <taxon>Embryophyta</taxon>
        <taxon>Tracheophyta</taxon>
        <taxon>Spermatophyta</taxon>
        <taxon>Magnoliopsida</taxon>
        <taxon>eudicotyledons</taxon>
        <taxon>Gunneridae</taxon>
        <taxon>Pentapetalae</taxon>
        <taxon>rosids</taxon>
        <taxon>malvids</taxon>
        <taxon>Malvales</taxon>
        <taxon>Malvaceae</taxon>
        <taxon>Malvoideae</taxon>
        <taxon>Gossypium</taxon>
    </lineage>
</organism>
<dbReference type="PANTHER" id="PTHR15319">
    <property type="entry name" value="TATA BOX-BINDING PROTEIN ASSOCIATED FACTOR RNA POLYMERASE I SUBUNIT C"/>
    <property type="match status" value="1"/>
</dbReference>
<evidence type="ECO:0000313" key="1">
    <source>
        <dbReference type="EMBL" id="KAK5839563.1"/>
    </source>
</evidence>
<protein>
    <submittedName>
        <fullName evidence="1">Uncharacterized protein</fullName>
    </submittedName>
</protein>
<gene>
    <name evidence="1" type="ORF">PVK06_008364</name>
</gene>
<proteinExistence type="predicted"/>
<keyword evidence="2" id="KW-1185">Reference proteome</keyword>
<accession>A0ABR0QJZ5</accession>
<dbReference type="PANTHER" id="PTHR15319:SF1">
    <property type="entry name" value="TATA BOX-BINDING PROTEIN-ASSOCIATED FACTOR RNA POLYMERASE I SUBUNIT C"/>
    <property type="match status" value="1"/>
</dbReference>
<dbReference type="InterPro" id="IPR038801">
    <property type="entry name" value="TAF1C"/>
</dbReference>
<dbReference type="EMBL" id="JARKNE010000003">
    <property type="protein sequence ID" value="KAK5839563.1"/>
    <property type="molecule type" value="Genomic_DNA"/>
</dbReference>
<dbReference type="Proteomes" id="UP001358586">
    <property type="component" value="Chromosome 3"/>
</dbReference>
<name>A0ABR0QJZ5_GOSAR</name>
<evidence type="ECO:0000313" key="2">
    <source>
        <dbReference type="Proteomes" id="UP001358586"/>
    </source>
</evidence>